<dbReference type="GeneID" id="61636943"/>
<protein>
    <submittedName>
        <fullName evidence="1">Uncharacterized protein</fullName>
    </submittedName>
</protein>
<proteinExistence type="predicted"/>
<gene>
    <name evidence="1" type="ORF">NCTC10038_00946</name>
</gene>
<dbReference type="EMBL" id="LS483372">
    <property type="protein sequence ID" value="SQF89562.1"/>
    <property type="molecule type" value="Genomic_DNA"/>
</dbReference>
<reference evidence="1 2" key="1">
    <citation type="submission" date="2018-06" db="EMBL/GenBank/DDBJ databases">
        <authorList>
            <consortium name="Pathogen Informatics"/>
            <person name="Doyle S."/>
        </authorList>
    </citation>
    <scope>NUCLEOTIDE SEQUENCE [LARGE SCALE GENOMIC DNA]</scope>
    <source>
        <strain evidence="1 2">NCTC10038</strain>
    </source>
</reference>
<dbReference type="Proteomes" id="UP000248640">
    <property type="component" value="Chromosome 1"/>
</dbReference>
<evidence type="ECO:0000313" key="2">
    <source>
        <dbReference type="Proteomes" id="UP000248640"/>
    </source>
</evidence>
<name>A0A8B4I3B3_PSEFL</name>
<dbReference type="RefSeq" id="WP_053254317.1">
    <property type="nucleotide sequence ID" value="NZ_CBCRXZ010000003.1"/>
</dbReference>
<sequence length="108" mass="11900">MAYMIQATGTAVVAFEGQDYTIQASSLKQGPFAVVRPQRFSEDDVECTASFTAETSGKTFTWVIYYTEKFFSTGGVEIDGSDVTPGTIKANFSFTVEIDDDEDSLEYE</sequence>
<evidence type="ECO:0000313" key="1">
    <source>
        <dbReference type="EMBL" id="SQF89562.1"/>
    </source>
</evidence>
<dbReference type="AlphaFoldDB" id="A0A8B4I3B3"/>
<organism evidence="1 2">
    <name type="scientific">Pseudomonas fluorescens</name>
    <dbReference type="NCBI Taxonomy" id="294"/>
    <lineage>
        <taxon>Bacteria</taxon>
        <taxon>Pseudomonadati</taxon>
        <taxon>Pseudomonadota</taxon>
        <taxon>Gammaproteobacteria</taxon>
        <taxon>Pseudomonadales</taxon>
        <taxon>Pseudomonadaceae</taxon>
        <taxon>Pseudomonas</taxon>
    </lineage>
</organism>
<accession>A0A8B4I3B3</accession>